<evidence type="ECO:0000313" key="2">
    <source>
        <dbReference type="Proteomes" id="UP000499080"/>
    </source>
</evidence>
<evidence type="ECO:0000313" key="1">
    <source>
        <dbReference type="EMBL" id="GBL96082.1"/>
    </source>
</evidence>
<dbReference type="AlphaFoldDB" id="A0A4Y2BV52"/>
<comment type="caution">
    <text evidence="1">The sequence shown here is derived from an EMBL/GenBank/DDBJ whole genome shotgun (WGS) entry which is preliminary data.</text>
</comment>
<organism evidence="1 2">
    <name type="scientific">Araneus ventricosus</name>
    <name type="common">Orbweaver spider</name>
    <name type="synonym">Epeira ventricosa</name>
    <dbReference type="NCBI Taxonomy" id="182803"/>
    <lineage>
        <taxon>Eukaryota</taxon>
        <taxon>Metazoa</taxon>
        <taxon>Ecdysozoa</taxon>
        <taxon>Arthropoda</taxon>
        <taxon>Chelicerata</taxon>
        <taxon>Arachnida</taxon>
        <taxon>Araneae</taxon>
        <taxon>Araneomorphae</taxon>
        <taxon>Entelegynae</taxon>
        <taxon>Araneoidea</taxon>
        <taxon>Araneidae</taxon>
        <taxon>Araneus</taxon>
    </lineage>
</organism>
<dbReference type="EMBL" id="BGPR01000117">
    <property type="protein sequence ID" value="GBL96082.1"/>
    <property type="molecule type" value="Genomic_DNA"/>
</dbReference>
<proteinExistence type="predicted"/>
<name>A0A4Y2BV52_ARAVE</name>
<accession>A0A4Y2BV52</accession>
<reference evidence="1 2" key="1">
    <citation type="journal article" date="2019" name="Sci. Rep.">
        <title>Orb-weaving spider Araneus ventricosus genome elucidates the spidroin gene catalogue.</title>
        <authorList>
            <person name="Kono N."/>
            <person name="Nakamura H."/>
            <person name="Ohtoshi R."/>
            <person name="Moran D.A.P."/>
            <person name="Shinohara A."/>
            <person name="Yoshida Y."/>
            <person name="Fujiwara M."/>
            <person name="Mori M."/>
            <person name="Tomita M."/>
            <person name="Arakawa K."/>
        </authorList>
    </citation>
    <scope>NUCLEOTIDE SEQUENCE [LARGE SCALE GENOMIC DNA]</scope>
</reference>
<gene>
    <name evidence="1" type="ORF">AVEN_104321_1</name>
</gene>
<sequence>MEEFRCKAVYSPLLQSGIFGTRVEKTYRQGRKPMKFGANALEVVEFQRTQNPQLHPPIPIWDFDARVAVKQRICLHWDFASRLEMKLEIPRVGRRRKGWEEFCDFEPYLKTNFGTFVKVLPNFSTKMS</sequence>
<protein>
    <submittedName>
        <fullName evidence="1">Uncharacterized protein</fullName>
    </submittedName>
</protein>
<dbReference type="Proteomes" id="UP000499080">
    <property type="component" value="Unassembled WGS sequence"/>
</dbReference>
<keyword evidence="2" id="KW-1185">Reference proteome</keyword>